<reference evidence="3" key="1">
    <citation type="submission" date="2021-02" db="EMBL/GenBank/DDBJ databases">
        <title>The CRISPR/cas machinery reduction and long-range gene transfer in the hot spring cyanobacterium Synechococcus.</title>
        <authorList>
            <person name="Dvorak P."/>
            <person name="Jahodarova E."/>
            <person name="Hasler P."/>
            <person name="Poulickova A."/>
        </authorList>
    </citation>
    <scope>NUCLEOTIDE SEQUENCE</scope>
    <source>
        <strain evidence="3">Rupite</strain>
    </source>
</reference>
<dbReference type="PANTHER" id="PTHR46401:SF2">
    <property type="entry name" value="GLYCOSYLTRANSFERASE WBBK-RELATED"/>
    <property type="match status" value="1"/>
</dbReference>
<name>A0ABT0CE04_THEVL</name>
<dbReference type="Gene3D" id="3.40.50.2000">
    <property type="entry name" value="Glycogen Phosphorylase B"/>
    <property type="match status" value="2"/>
</dbReference>
<proteinExistence type="predicted"/>
<evidence type="ECO:0000313" key="4">
    <source>
        <dbReference type="Proteomes" id="UP000830835"/>
    </source>
</evidence>
<accession>A0ABT0CE04</accession>
<dbReference type="RefSeq" id="WP_244352138.1">
    <property type="nucleotide sequence ID" value="NZ_JAFIRA010000043.1"/>
</dbReference>
<dbReference type="CDD" id="cd03801">
    <property type="entry name" value="GT4_PimA-like"/>
    <property type="match status" value="1"/>
</dbReference>
<evidence type="ECO:0000256" key="1">
    <source>
        <dbReference type="ARBA" id="ARBA00022679"/>
    </source>
</evidence>
<gene>
    <name evidence="3" type="ORF">JX360_14030</name>
</gene>
<keyword evidence="1" id="KW-0808">Transferase</keyword>
<feature type="domain" description="Glycosyl transferase family 1" evidence="2">
    <location>
        <begin position="236"/>
        <end position="391"/>
    </location>
</feature>
<evidence type="ECO:0000313" key="3">
    <source>
        <dbReference type="EMBL" id="MCJ2544007.1"/>
    </source>
</evidence>
<dbReference type="Proteomes" id="UP000830835">
    <property type="component" value="Unassembled WGS sequence"/>
</dbReference>
<dbReference type="EMBL" id="JAFIRA010000043">
    <property type="protein sequence ID" value="MCJ2544007.1"/>
    <property type="molecule type" value="Genomic_DNA"/>
</dbReference>
<dbReference type="Pfam" id="PF00534">
    <property type="entry name" value="Glycos_transf_1"/>
    <property type="match status" value="1"/>
</dbReference>
<dbReference type="PANTHER" id="PTHR46401">
    <property type="entry name" value="GLYCOSYLTRANSFERASE WBBK-RELATED"/>
    <property type="match status" value="1"/>
</dbReference>
<comment type="caution">
    <text evidence="3">The sequence shown here is derived from an EMBL/GenBank/DDBJ whole genome shotgun (WGS) entry which is preliminary data.</text>
</comment>
<protein>
    <submittedName>
        <fullName evidence="3">Glycosyltransferase family 4 protein</fullName>
    </submittedName>
</protein>
<keyword evidence="4" id="KW-1185">Reference proteome</keyword>
<dbReference type="InterPro" id="IPR001296">
    <property type="entry name" value="Glyco_trans_1"/>
</dbReference>
<sequence>MSVVVSHPTGSPFVRAVLRGLAGQSLLGGFHTTLALPYRSWMSRLVGESLDRRLGQRRFPEVPLGRTHLHPLPELMRLLARQLKLTPLIHHETGWASVDAVYRALDRDVAASLRRSDRSVVRAVYAYEDGALDTFRQAQALGISRLYDLPIAHWRTLRRLLQEEAERLPEWAPTMEGLRDSAAKHDRKDEEIRLADHIFVASSFTRASLTDHFGESLTISTVPYGCPPPLVTQPAQRHAGEPLKLLYAGHLAQRKGIADLIAALNRLEIDWRLTMAGPLPAVAPEALRQFLSDPRCTWLGVVPHRTLLETMTRSHVFVFPSIVEGFGMVITEAMAAGIPVITTPHTAGPDILTEGHDGFIVPIRDPDAIAQRITLLAEDESFRTQMAQNALQTAARSGWSAYETGIADRVRELIAA</sequence>
<organism evidence="3 4">
    <name type="scientific">Thermostichus vulcanus str. 'Rupite'</name>
    <dbReference type="NCBI Taxonomy" id="2813851"/>
    <lineage>
        <taxon>Bacteria</taxon>
        <taxon>Bacillati</taxon>
        <taxon>Cyanobacteriota</taxon>
        <taxon>Cyanophyceae</taxon>
        <taxon>Thermostichales</taxon>
        <taxon>Thermostichaceae</taxon>
        <taxon>Thermostichus</taxon>
    </lineage>
</organism>
<dbReference type="SUPFAM" id="SSF53756">
    <property type="entry name" value="UDP-Glycosyltransferase/glycogen phosphorylase"/>
    <property type="match status" value="1"/>
</dbReference>
<evidence type="ECO:0000259" key="2">
    <source>
        <dbReference type="Pfam" id="PF00534"/>
    </source>
</evidence>